<reference evidence="2 3" key="1">
    <citation type="journal article" date="2016" name="Antonie Van Leeuwenhoek">
        <title>Nocardia donostiensis sp. nov., isolated from human respiratory specimens.</title>
        <authorList>
            <person name="Ercibengoa M."/>
            <person name="Bell M."/>
            <person name="Marimon J.M."/>
            <person name="Humrighouse B."/>
            <person name="Klenk H.P."/>
            <person name="Potter G."/>
            <person name="Perez-Trallero E."/>
        </authorList>
    </citation>
    <scope>NUCLEOTIDE SEQUENCE [LARGE SCALE GENOMIC DNA]</scope>
    <source>
        <strain evidence="2 3">X1655</strain>
    </source>
</reference>
<proteinExistence type="predicted"/>
<name>A0A1V2TG87_9NOCA</name>
<accession>A0A1V2TG87</accession>
<feature type="region of interest" description="Disordered" evidence="1">
    <location>
        <begin position="373"/>
        <end position="392"/>
    </location>
</feature>
<protein>
    <submittedName>
        <fullName evidence="2">Uncharacterized protein</fullName>
    </submittedName>
</protein>
<dbReference type="RefSeq" id="WP_077116751.1">
    <property type="nucleotide sequence ID" value="NZ_LOKT01000003.1"/>
</dbReference>
<comment type="caution">
    <text evidence="2">The sequence shown here is derived from an EMBL/GenBank/DDBJ whole genome shotgun (WGS) entry which is preliminary data.</text>
</comment>
<sequence>MTGEDCGSAGPTDEIVRGLPEYAPAGWHRLVAWFAVTTVSESAVLMVDDGTQQVRCAVSEDVWDAVRRHRQESATSDDGPWWRLMVRLDTDGVETACDYGAEPFPGEQLFAPEAYLADLERYPRTRLPAWLAAYIGRGSRSARTPQQAAAAARADSEAGVRPAVADGELPDLRVLWARWAVLAAAFLAAGSELGPRIGPSVGVFEGESRSGSTLTVLPGDRAVLSGGVWDAPVLDAVYNAGAGMPEFFAGAPSWVADPVLNPRIATGMLTFCYWWQDGRWYRGESEPMARCAPAVPAVWTVDTVAGVVADLLGEGANVTAAAELVRAAQGHSVTRAAVERAFGHAGIDIEGALFQFTVAGLVADGGAGGLRLPRDIPSHGGNGSSSGDETAGLPWVDRIAESGGAVSVADARHGEGSGNGRRSGAVPKGREDGTARAERVAREGAATGVGETGTALGIRGEGISESAAIDLVRAHIREQGYETTGYPLSTLRADRVGTVWVVHSPVPAEEIALDRAVFYVAADGEVERSTSSVPWSEYVAGVEQRLRRRRDGRDHGRRRGR</sequence>
<evidence type="ECO:0000313" key="2">
    <source>
        <dbReference type="EMBL" id="ONM48494.1"/>
    </source>
</evidence>
<gene>
    <name evidence="2" type="ORF">B0T46_12415</name>
</gene>
<feature type="compositionally biased region" description="Basic and acidic residues" evidence="1">
    <location>
        <begin position="428"/>
        <end position="442"/>
    </location>
</feature>
<organism evidence="2 3">
    <name type="scientific">Nocardia donostiensis</name>
    <dbReference type="NCBI Taxonomy" id="1538463"/>
    <lineage>
        <taxon>Bacteria</taxon>
        <taxon>Bacillati</taxon>
        <taxon>Actinomycetota</taxon>
        <taxon>Actinomycetes</taxon>
        <taxon>Mycobacteriales</taxon>
        <taxon>Nocardiaceae</taxon>
        <taxon>Nocardia</taxon>
    </lineage>
</organism>
<evidence type="ECO:0000256" key="1">
    <source>
        <dbReference type="SAM" id="MobiDB-lite"/>
    </source>
</evidence>
<dbReference type="SUPFAM" id="SSF160424">
    <property type="entry name" value="BH3703-like"/>
    <property type="match status" value="1"/>
</dbReference>
<dbReference type="STRING" id="1538463.B0T36_04785"/>
<feature type="region of interest" description="Disordered" evidence="1">
    <location>
        <begin position="409"/>
        <end position="448"/>
    </location>
</feature>
<dbReference type="AlphaFoldDB" id="A0A1V2TG87"/>
<dbReference type="InterPro" id="IPR036170">
    <property type="entry name" value="YezG-like_sf"/>
</dbReference>
<keyword evidence="3" id="KW-1185">Reference proteome</keyword>
<dbReference type="EMBL" id="MUMY01000009">
    <property type="protein sequence ID" value="ONM48494.1"/>
    <property type="molecule type" value="Genomic_DNA"/>
</dbReference>
<dbReference type="Proteomes" id="UP000188836">
    <property type="component" value="Unassembled WGS sequence"/>
</dbReference>
<evidence type="ECO:0000313" key="3">
    <source>
        <dbReference type="Proteomes" id="UP000188836"/>
    </source>
</evidence>